<dbReference type="Gene3D" id="3.30.160.20">
    <property type="match status" value="1"/>
</dbReference>
<sequence>MYPIIRNLVWKVPFIQSSSFHLPETWPSEVPSFGTIATQASMLGIESLRRSATNETMVAVGGNIFASSILLPQDEQLKRSLELLFPMSNFAAWASRVYDAVILSVVGLKDPQKERMPESTGITRLNEYLQKKGRLTSLSWQESWAGPANSKKWTMTCKIPDFLEKRHLEAITFTGKKGCGASDRLCAHYSATGCLTALCASRFLMGQATSVFSFAFPKIQIMNPTNPVQWYFI</sequence>
<keyword evidence="2" id="KW-1185">Reference proteome</keyword>
<organism evidence="1 2">
    <name type="scientific">Galerina marginata (strain CBS 339.88)</name>
    <dbReference type="NCBI Taxonomy" id="685588"/>
    <lineage>
        <taxon>Eukaryota</taxon>
        <taxon>Fungi</taxon>
        <taxon>Dikarya</taxon>
        <taxon>Basidiomycota</taxon>
        <taxon>Agaricomycotina</taxon>
        <taxon>Agaricomycetes</taxon>
        <taxon>Agaricomycetidae</taxon>
        <taxon>Agaricales</taxon>
        <taxon>Agaricineae</taxon>
        <taxon>Strophariaceae</taxon>
        <taxon>Galerina</taxon>
    </lineage>
</organism>
<dbReference type="Proteomes" id="UP000027222">
    <property type="component" value="Unassembled WGS sequence"/>
</dbReference>
<evidence type="ECO:0000313" key="1">
    <source>
        <dbReference type="EMBL" id="KDR85628.1"/>
    </source>
</evidence>
<dbReference type="AlphaFoldDB" id="A0A067U2K4"/>
<dbReference type="HOGENOM" id="CLU_1189981_0_0_1"/>
<dbReference type="EMBL" id="KL142367">
    <property type="protein sequence ID" value="KDR85628.1"/>
    <property type="molecule type" value="Genomic_DNA"/>
</dbReference>
<dbReference type="OrthoDB" id="3246846at2759"/>
<protein>
    <submittedName>
        <fullName evidence="1">Uncharacterized protein</fullName>
    </submittedName>
</protein>
<gene>
    <name evidence="1" type="ORF">GALMADRAFT_205009</name>
</gene>
<proteinExistence type="predicted"/>
<name>A0A067U2K4_GALM3</name>
<evidence type="ECO:0000313" key="2">
    <source>
        <dbReference type="Proteomes" id="UP000027222"/>
    </source>
</evidence>
<reference evidence="2" key="1">
    <citation type="journal article" date="2014" name="Proc. Natl. Acad. Sci. U.S.A.">
        <title>Extensive sampling of basidiomycete genomes demonstrates inadequacy of the white-rot/brown-rot paradigm for wood decay fungi.</title>
        <authorList>
            <person name="Riley R."/>
            <person name="Salamov A.A."/>
            <person name="Brown D.W."/>
            <person name="Nagy L.G."/>
            <person name="Floudas D."/>
            <person name="Held B.W."/>
            <person name="Levasseur A."/>
            <person name="Lombard V."/>
            <person name="Morin E."/>
            <person name="Otillar R."/>
            <person name="Lindquist E.A."/>
            <person name="Sun H."/>
            <person name="LaButti K.M."/>
            <person name="Schmutz J."/>
            <person name="Jabbour D."/>
            <person name="Luo H."/>
            <person name="Baker S.E."/>
            <person name="Pisabarro A.G."/>
            <person name="Walton J.D."/>
            <person name="Blanchette R.A."/>
            <person name="Henrissat B."/>
            <person name="Martin F."/>
            <person name="Cullen D."/>
            <person name="Hibbett D.S."/>
            <person name="Grigoriev I.V."/>
        </authorList>
    </citation>
    <scope>NUCLEOTIDE SEQUENCE [LARGE SCALE GENOMIC DNA]</scope>
    <source>
        <strain evidence="2">CBS 339.88</strain>
    </source>
</reference>
<accession>A0A067U2K4</accession>